<evidence type="ECO:0000256" key="1">
    <source>
        <dbReference type="ARBA" id="ARBA00022485"/>
    </source>
</evidence>
<dbReference type="InterPro" id="IPR017896">
    <property type="entry name" value="4Fe4S_Fe-S-bd"/>
</dbReference>
<dbReference type="EMBL" id="DTBE01000065">
    <property type="protein sequence ID" value="HGQ59571.1"/>
    <property type="molecule type" value="Genomic_DNA"/>
</dbReference>
<name>A0A7J3KFF1_STAMA</name>
<dbReference type="AlphaFoldDB" id="A0A7J3KFF1"/>
<dbReference type="Pfam" id="PF13237">
    <property type="entry name" value="Fer4_10"/>
    <property type="match status" value="1"/>
</dbReference>
<keyword evidence="1" id="KW-0004">4Fe-4S</keyword>
<dbReference type="Gene3D" id="3.30.70.20">
    <property type="match status" value="1"/>
</dbReference>
<evidence type="ECO:0000256" key="2">
    <source>
        <dbReference type="ARBA" id="ARBA00022723"/>
    </source>
</evidence>
<dbReference type="PANTHER" id="PTHR43687:SF1">
    <property type="entry name" value="FERREDOXIN III"/>
    <property type="match status" value="1"/>
</dbReference>
<accession>A0A7J3KFF1</accession>
<keyword evidence="2" id="KW-0479">Metal-binding</keyword>
<feature type="domain" description="4Fe-4S ferredoxin-type" evidence="5">
    <location>
        <begin position="2"/>
        <end position="31"/>
    </location>
</feature>
<dbReference type="InterPro" id="IPR017900">
    <property type="entry name" value="4Fe4S_Fe_S_CS"/>
</dbReference>
<evidence type="ECO:0000313" key="6">
    <source>
        <dbReference type="EMBL" id="HGQ59571.1"/>
    </source>
</evidence>
<dbReference type="InterPro" id="IPR050572">
    <property type="entry name" value="Fe-S_Ferredoxin"/>
</dbReference>
<evidence type="ECO:0000256" key="3">
    <source>
        <dbReference type="ARBA" id="ARBA00023004"/>
    </source>
</evidence>
<dbReference type="GO" id="GO:0046872">
    <property type="term" value="F:metal ion binding"/>
    <property type="evidence" value="ECO:0007669"/>
    <property type="project" value="UniProtKB-KW"/>
</dbReference>
<dbReference type="GO" id="GO:0051539">
    <property type="term" value="F:4 iron, 4 sulfur cluster binding"/>
    <property type="evidence" value="ECO:0007669"/>
    <property type="project" value="UniProtKB-KW"/>
</dbReference>
<comment type="caution">
    <text evidence="6">The sequence shown here is derived from an EMBL/GenBank/DDBJ whole genome shotgun (WGS) entry which is preliminary data.</text>
</comment>
<sequence>MFKVEINWEKCIKCKLCVELCPSNAFSFENNSIVADSSKCLGCMGCIPLCPIKAIRIVIVETELF</sequence>
<keyword evidence="3" id="KW-0408">Iron</keyword>
<feature type="domain" description="4Fe-4S ferredoxin-type" evidence="5">
    <location>
        <begin position="32"/>
        <end position="60"/>
    </location>
</feature>
<evidence type="ECO:0000259" key="5">
    <source>
        <dbReference type="PROSITE" id="PS51379"/>
    </source>
</evidence>
<dbReference type="SUPFAM" id="SSF54862">
    <property type="entry name" value="4Fe-4S ferredoxins"/>
    <property type="match status" value="1"/>
</dbReference>
<dbReference type="PROSITE" id="PS00198">
    <property type="entry name" value="4FE4S_FER_1"/>
    <property type="match status" value="2"/>
</dbReference>
<protein>
    <submittedName>
        <fullName evidence="6">4Fe-4S dicluster domain-containing protein</fullName>
    </submittedName>
</protein>
<reference evidence="6" key="1">
    <citation type="journal article" date="2020" name="mSystems">
        <title>Genome- and Community-Level Interaction Insights into Carbon Utilization and Element Cycling Functions of Hydrothermarchaeota in Hydrothermal Sediment.</title>
        <authorList>
            <person name="Zhou Z."/>
            <person name="Liu Y."/>
            <person name="Xu W."/>
            <person name="Pan J."/>
            <person name="Luo Z.H."/>
            <person name="Li M."/>
        </authorList>
    </citation>
    <scope>NUCLEOTIDE SEQUENCE [LARGE SCALE GENOMIC DNA]</scope>
    <source>
        <strain evidence="6">SpSt-638</strain>
    </source>
</reference>
<proteinExistence type="predicted"/>
<gene>
    <name evidence="6" type="ORF">ENU09_02495</name>
</gene>
<organism evidence="6">
    <name type="scientific">Staphylothermus marinus</name>
    <dbReference type="NCBI Taxonomy" id="2280"/>
    <lineage>
        <taxon>Archaea</taxon>
        <taxon>Thermoproteota</taxon>
        <taxon>Thermoprotei</taxon>
        <taxon>Desulfurococcales</taxon>
        <taxon>Desulfurococcaceae</taxon>
        <taxon>Staphylothermus</taxon>
    </lineage>
</organism>
<dbReference type="PROSITE" id="PS51379">
    <property type="entry name" value="4FE4S_FER_2"/>
    <property type="match status" value="2"/>
</dbReference>
<keyword evidence="4" id="KW-0411">Iron-sulfur</keyword>
<evidence type="ECO:0000256" key="4">
    <source>
        <dbReference type="ARBA" id="ARBA00023014"/>
    </source>
</evidence>
<dbReference type="GO" id="GO:0016491">
    <property type="term" value="F:oxidoreductase activity"/>
    <property type="evidence" value="ECO:0007669"/>
    <property type="project" value="UniProtKB-ARBA"/>
</dbReference>
<dbReference type="PANTHER" id="PTHR43687">
    <property type="entry name" value="ADENYLYLSULFATE REDUCTASE, BETA SUBUNIT"/>
    <property type="match status" value="1"/>
</dbReference>